<feature type="binding site" evidence="11">
    <location>
        <begin position="12"/>
        <end position="19"/>
    </location>
    <ligand>
        <name>ATP</name>
        <dbReference type="ChEBI" id="CHEBI:30616"/>
    </ligand>
</feature>
<accession>E6WYS4</accession>
<comment type="caution">
    <text evidence="11">Lacks conserved residue(s) required for the propagation of feature annotation.</text>
</comment>
<evidence type="ECO:0000256" key="2">
    <source>
        <dbReference type="ARBA" id="ARBA00003213"/>
    </source>
</evidence>
<feature type="binding site" evidence="11">
    <location>
        <begin position="14"/>
        <end position="19"/>
    </location>
    <ligand>
        <name>substrate</name>
    </ligand>
</feature>
<dbReference type="InterPro" id="IPR018022">
    <property type="entry name" value="IPT"/>
</dbReference>
<evidence type="ECO:0000256" key="9">
    <source>
        <dbReference type="ARBA" id="ARBA00022842"/>
    </source>
</evidence>
<dbReference type="OrthoDB" id="9776390at2"/>
<evidence type="ECO:0000313" key="15">
    <source>
        <dbReference type="EMBL" id="ADV45445.1"/>
    </source>
</evidence>
<comment type="cofactor">
    <cofactor evidence="1 11">
        <name>Mg(2+)</name>
        <dbReference type="ChEBI" id="CHEBI:18420"/>
    </cofactor>
</comment>
<evidence type="ECO:0000256" key="12">
    <source>
        <dbReference type="RuleBase" id="RU003783"/>
    </source>
</evidence>
<evidence type="ECO:0000256" key="1">
    <source>
        <dbReference type="ARBA" id="ARBA00001946"/>
    </source>
</evidence>
<dbReference type="GO" id="GO:0006400">
    <property type="term" value="P:tRNA modification"/>
    <property type="evidence" value="ECO:0007669"/>
    <property type="project" value="TreeGrafter"/>
</dbReference>
<sequence length="305" mass="34634">MKDPLKQIALIGPTASGKSALALELAERFHGYILSIDSLAIYKEIDIASAKPTREELARVPHFGIDLLRPDEPFDVTRFIALYKQAARQAALESKPLILVGGSSFYLKALIDGVSPLPEISEETSQTVDRLLQNLSDAYRLLQERAPHTAARISPQDRYRIEKSLLILLETDEEPLEYFKRNPPVSPVSLPLPLYEVSRERSELRERIALRTTQMLEKGLIDEVARLESHYGRAPQSMKAIGIAEVLDYFDGRLNRCELAEKITTNTARLAKRQSTFNRSQFVYVRRDVPEALYREISDYFGKES</sequence>
<dbReference type="KEGG" id="nsa:Nitsa_0172"/>
<comment type="subunit">
    <text evidence="4 11">Monomer.</text>
</comment>
<evidence type="ECO:0000256" key="6">
    <source>
        <dbReference type="ARBA" id="ARBA00022694"/>
    </source>
</evidence>
<gene>
    <name evidence="11" type="primary">miaA</name>
    <name evidence="15" type="ordered locus">Nitsa_0172</name>
</gene>
<dbReference type="EC" id="2.5.1.75" evidence="11"/>
<feature type="site" description="Interaction with substrate tRNA" evidence="11">
    <location>
        <position position="103"/>
    </location>
</feature>
<dbReference type="Proteomes" id="UP000008633">
    <property type="component" value="Chromosome"/>
</dbReference>
<evidence type="ECO:0000256" key="3">
    <source>
        <dbReference type="ARBA" id="ARBA00005842"/>
    </source>
</evidence>
<comment type="similarity">
    <text evidence="3 11 14">Belongs to the IPP transferase family.</text>
</comment>
<keyword evidence="6 11" id="KW-0819">tRNA processing</keyword>
<dbReference type="Pfam" id="PF01715">
    <property type="entry name" value="IPPT"/>
    <property type="match status" value="1"/>
</dbReference>
<dbReference type="RefSeq" id="WP_013553142.1">
    <property type="nucleotide sequence ID" value="NC_014935.1"/>
</dbReference>
<dbReference type="GO" id="GO:0005524">
    <property type="term" value="F:ATP binding"/>
    <property type="evidence" value="ECO:0007669"/>
    <property type="project" value="UniProtKB-UniRule"/>
</dbReference>
<dbReference type="GO" id="GO:0052381">
    <property type="term" value="F:tRNA dimethylallyltransferase activity"/>
    <property type="evidence" value="ECO:0007669"/>
    <property type="project" value="UniProtKB-UniRule"/>
</dbReference>
<evidence type="ECO:0000256" key="11">
    <source>
        <dbReference type="HAMAP-Rule" id="MF_00185"/>
    </source>
</evidence>
<evidence type="ECO:0000256" key="5">
    <source>
        <dbReference type="ARBA" id="ARBA00022679"/>
    </source>
</evidence>
<feature type="region of interest" description="Interaction with substrate tRNA" evidence="11">
    <location>
        <begin position="37"/>
        <end position="40"/>
    </location>
</feature>
<dbReference type="CDD" id="cd02019">
    <property type="entry name" value="NK"/>
    <property type="match status" value="1"/>
</dbReference>
<dbReference type="eggNOG" id="COG0324">
    <property type="taxonomic scope" value="Bacteria"/>
</dbReference>
<keyword evidence="5 11" id="KW-0808">Transferase</keyword>
<dbReference type="PANTHER" id="PTHR11088:SF60">
    <property type="entry name" value="TRNA DIMETHYLALLYLTRANSFERASE"/>
    <property type="match status" value="1"/>
</dbReference>
<dbReference type="InterPro" id="IPR027417">
    <property type="entry name" value="P-loop_NTPase"/>
</dbReference>
<evidence type="ECO:0000256" key="10">
    <source>
        <dbReference type="ARBA" id="ARBA00049563"/>
    </source>
</evidence>
<name>E6WYS4_NITSE</name>
<dbReference type="PANTHER" id="PTHR11088">
    <property type="entry name" value="TRNA DIMETHYLALLYLTRANSFERASE"/>
    <property type="match status" value="1"/>
</dbReference>
<protein>
    <recommendedName>
        <fullName evidence="11">tRNA dimethylallyltransferase</fullName>
        <ecNumber evidence="11">2.5.1.75</ecNumber>
    </recommendedName>
    <alternativeName>
        <fullName evidence="11">Dimethylallyl diphosphate:tRNA dimethylallyltransferase</fullName>
        <shortName evidence="11">DMAPP:tRNA dimethylallyltransferase</shortName>
        <shortName evidence="11">DMATase</shortName>
    </alternativeName>
    <alternativeName>
        <fullName evidence="11">Isopentenyl-diphosphate:tRNA isopentenyltransferase</fullName>
        <shortName evidence="11">IPP transferase</shortName>
        <shortName evidence="11">IPPT</shortName>
        <shortName evidence="11">IPTase</shortName>
    </alternativeName>
</protein>
<dbReference type="Gene3D" id="1.10.20.140">
    <property type="match status" value="1"/>
</dbReference>
<dbReference type="HOGENOM" id="CLU_032616_0_1_7"/>
<comment type="catalytic activity">
    <reaction evidence="10 11 12">
        <text>adenosine(37) in tRNA + dimethylallyl diphosphate = N(6)-dimethylallyladenosine(37) in tRNA + diphosphate</text>
        <dbReference type="Rhea" id="RHEA:26482"/>
        <dbReference type="Rhea" id="RHEA-COMP:10162"/>
        <dbReference type="Rhea" id="RHEA-COMP:10375"/>
        <dbReference type="ChEBI" id="CHEBI:33019"/>
        <dbReference type="ChEBI" id="CHEBI:57623"/>
        <dbReference type="ChEBI" id="CHEBI:74411"/>
        <dbReference type="ChEBI" id="CHEBI:74415"/>
        <dbReference type="EC" id="2.5.1.75"/>
    </reaction>
</comment>
<dbReference type="Gene3D" id="3.40.50.300">
    <property type="entry name" value="P-loop containing nucleotide triphosphate hydrolases"/>
    <property type="match status" value="1"/>
</dbReference>
<evidence type="ECO:0000256" key="14">
    <source>
        <dbReference type="RuleBase" id="RU003785"/>
    </source>
</evidence>
<dbReference type="STRING" id="749222.Nitsa_0172"/>
<dbReference type="SUPFAM" id="SSF52540">
    <property type="entry name" value="P-loop containing nucleoside triphosphate hydrolases"/>
    <property type="match status" value="1"/>
</dbReference>
<dbReference type="EMBL" id="CP002452">
    <property type="protein sequence ID" value="ADV45445.1"/>
    <property type="molecule type" value="Genomic_DNA"/>
</dbReference>
<organism evidence="15 16">
    <name type="scientific">Nitratifractor salsuginis (strain DSM 16511 / JCM 12458 / E9I37-1)</name>
    <dbReference type="NCBI Taxonomy" id="749222"/>
    <lineage>
        <taxon>Bacteria</taxon>
        <taxon>Pseudomonadati</taxon>
        <taxon>Campylobacterota</taxon>
        <taxon>Epsilonproteobacteria</taxon>
        <taxon>Campylobacterales</taxon>
        <taxon>Sulfurovaceae</taxon>
        <taxon>Nitratifractor</taxon>
    </lineage>
</organism>
<evidence type="ECO:0000256" key="4">
    <source>
        <dbReference type="ARBA" id="ARBA00011245"/>
    </source>
</evidence>
<keyword evidence="8 11" id="KW-0067">ATP-binding</keyword>
<evidence type="ECO:0000256" key="7">
    <source>
        <dbReference type="ARBA" id="ARBA00022741"/>
    </source>
</evidence>
<reference evidence="15 16" key="1">
    <citation type="journal article" date="2011" name="Stand. Genomic Sci.">
        <title>Complete genome sequence of Nitratifractor salsuginis type strain (E9I37-1).</title>
        <authorList>
            <person name="Anderson I."/>
            <person name="Sikorski J."/>
            <person name="Zeytun A."/>
            <person name="Nolan M."/>
            <person name="Lapidus A."/>
            <person name="Lucas S."/>
            <person name="Hammon N."/>
            <person name="Deshpande S."/>
            <person name="Cheng J.F."/>
            <person name="Tapia R."/>
            <person name="Han C."/>
            <person name="Goodwin L."/>
            <person name="Pitluck S."/>
            <person name="Liolios K."/>
            <person name="Pagani I."/>
            <person name="Ivanova N."/>
            <person name="Huntemann M."/>
            <person name="Mavromatis K."/>
            <person name="Ovchinikova G."/>
            <person name="Pati A."/>
            <person name="Chen A."/>
            <person name="Palaniappan K."/>
            <person name="Land M."/>
            <person name="Hauser L."/>
            <person name="Brambilla E.M."/>
            <person name="Ngatchou-Djao O.D."/>
            <person name="Rohde M."/>
            <person name="Tindall B.J."/>
            <person name="Goker M."/>
            <person name="Detter J.C."/>
            <person name="Woyke T."/>
            <person name="Bristow J."/>
            <person name="Eisen J.A."/>
            <person name="Markowitz V."/>
            <person name="Hugenholtz P."/>
            <person name="Klenk H.P."/>
            <person name="Kyrpides N.C."/>
        </authorList>
    </citation>
    <scope>NUCLEOTIDE SEQUENCE [LARGE SCALE GENOMIC DNA]</scope>
    <source>
        <strain evidence="16">DSM 16511 / JCM 12458 / E9I37-1</strain>
    </source>
</reference>
<keyword evidence="7 11" id="KW-0547">Nucleotide-binding</keyword>
<proteinExistence type="inferred from homology"/>
<evidence type="ECO:0000313" key="16">
    <source>
        <dbReference type="Proteomes" id="UP000008633"/>
    </source>
</evidence>
<keyword evidence="9 11" id="KW-0460">Magnesium</keyword>
<evidence type="ECO:0000256" key="8">
    <source>
        <dbReference type="ARBA" id="ARBA00022840"/>
    </source>
</evidence>
<reference evidence="16" key="2">
    <citation type="submission" date="2011-01" db="EMBL/GenBank/DDBJ databases">
        <title>The complete genome of Nitratifractor salsuginis DSM 16511.</title>
        <authorList>
            <consortium name="US DOE Joint Genome Institute (JGI-PGF)"/>
            <person name="Lucas S."/>
            <person name="Copeland A."/>
            <person name="Lapidus A."/>
            <person name="Bruce D."/>
            <person name="Goodwin L."/>
            <person name="Pitluck S."/>
            <person name="Kyrpides N."/>
            <person name="Mavromatis K."/>
            <person name="Ivanova N."/>
            <person name="Mikhailova N."/>
            <person name="Zeytun A."/>
            <person name="Detter J.C."/>
            <person name="Tapia R."/>
            <person name="Han C."/>
            <person name="Land M."/>
            <person name="Hauser L."/>
            <person name="Markowitz V."/>
            <person name="Cheng J.-F."/>
            <person name="Hugenholtz P."/>
            <person name="Woyke T."/>
            <person name="Wu D."/>
            <person name="Tindall B."/>
            <person name="Schuetze A."/>
            <person name="Brambilla E."/>
            <person name="Klenk H.-P."/>
            <person name="Eisen J.A."/>
        </authorList>
    </citation>
    <scope>NUCLEOTIDE SEQUENCE [LARGE SCALE GENOMIC DNA]</scope>
    <source>
        <strain evidence="16">DSM 16511 / JCM 12458 / E9I37-1</strain>
    </source>
</reference>
<dbReference type="InterPro" id="IPR039657">
    <property type="entry name" value="Dimethylallyltransferase"/>
</dbReference>
<comment type="function">
    <text evidence="2 11 13">Catalyzes the transfer of a dimethylallyl group onto the adenine at position 37 in tRNAs that read codons beginning with uridine, leading to the formation of N6-(dimethylallyl)adenosine (i(6)A).</text>
</comment>
<keyword evidence="16" id="KW-1185">Reference proteome</keyword>
<dbReference type="AlphaFoldDB" id="E6WYS4"/>
<dbReference type="HAMAP" id="MF_00185">
    <property type="entry name" value="IPP_trans"/>
    <property type="match status" value="1"/>
</dbReference>
<feature type="site" description="Interaction with substrate tRNA" evidence="11">
    <location>
        <position position="130"/>
    </location>
</feature>
<evidence type="ECO:0000256" key="13">
    <source>
        <dbReference type="RuleBase" id="RU003784"/>
    </source>
</evidence>
<dbReference type="NCBIfam" id="TIGR00174">
    <property type="entry name" value="miaA"/>
    <property type="match status" value="1"/>
</dbReference>